<dbReference type="EMBL" id="PVBR01000030">
    <property type="protein sequence ID" value="PRD40785.1"/>
    <property type="molecule type" value="Genomic_DNA"/>
</dbReference>
<dbReference type="InterPro" id="IPR029016">
    <property type="entry name" value="GAF-like_dom_sf"/>
</dbReference>
<dbReference type="AlphaFoldDB" id="A0A2S9IJU8"/>
<feature type="domain" description="GAF" evidence="1">
    <location>
        <begin position="39"/>
        <end position="168"/>
    </location>
</feature>
<evidence type="ECO:0000259" key="1">
    <source>
        <dbReference type="Pfam" id="PF13185"/>
    </source>
</evidence>
<proteinExistence type="predicted"/>
<protein>
    <submittedName>
        <fullName evidence="2">GAF domain-containing protein</fullName>
    </submittedName>
</protein>
<dbReference type="Proteomes" id="UP000239434">
    <property type="component" value="Unassembled WGS sequence"/>
</dbReference>
<keyword evidence="3" id="KW-1185">Reference proteome</keyword>
<name>A0A2S9IJU8_9HYPH</name>
<gene>
    <name evidence="2" type="ORF">C5748_24900</name>
</gene>
<reference evidence="2 3" key="1">
    <citation type="submission" date="2018-02" db="EMBL/GenBank/DDBJ databases">
        <title>The draft genome of Phyllobacterium sp. 1N-3.</title>
        <authorList>
            <person name="Liu L."/>
            <person name="Li L."/>
            <person name="Zhang X."/>
            <person name="Wang T."/>
            <person name="Liang L."/>
        </authorList>
    </citation>
    <scope>NUCLEOTIDE SEQUENCE [LARGE SCALE GENOMIC DNA]</scope>
    <source>
        <strain evidence="2 3">1N-3</strain>
    </source>
</reference>
<comment type="caution">
    <text evidence="2">The sequence shown here is derived from an EMBL/GenBank/DDBJ whole genome shotgun (WGS) entry which is preliminary data.</text>
</comment>
<dbReference type="InterPro" id="IPR003018">
    <property type="entry name" value="GAF"/>
</dbReference>
<dbReference type="SUPFAM" id="SSF55781">
    <property type="entry name" value="GAF domain-like"/>
    <property type="match status" value="1"/>
</dbReference>
<evidence type="ECO:0000313" key="3">
    <source>
        <dbReference type="Proteomes" id="UP000239434"/>
    </source>
</evidence>
<dbReference type="Gene3D" id="3.30.450.40">
    <property type="match status" value="1"/>
</dbReference>
<dbReference type="Pfam" id="PF13185">
    <property type="entry name" value="GAF_2"/>
    <property type="match status" value="1"/>
</dbReference>
<accession>A0A2S9IJU8</accession>
<evidence type="ECO:0000313" key="2">
    <source>
        <dbReference type="EMBL" id="PRD40785.1"/>
    </source>
</evidence>
<organism evidence="2 3">
    <name type="scientific">Phyllobacterium phragmitis</name>
    <dbReference type="NCBI Taxonomy" id="2670329"/>
    <lineage>
        <taxon>Bacteria</taxon>
        <taxon>Pseudomonadati</taxon>
        <taxon>Pseudomonadota</taxon>
        <taxon>Alphaproteobacteria</taxon>
        <taxon>Hyphomicrobiales</taxon>
        <taxon>Phyllobacteriaceae</taxon>
        <taxon>Phyllobacterium</taxon>
    </lineage>
</organism>
<sequence length="176" mass="19030">MGRGNCAVSARAVQVSANRLAALRQALSEPDQPYAALRVLDRLLDEAIGHKLFTALLYRPQHGMAERLYSSRPDVFPSHGTKNLADAPTMARVLTSGAPYVATEVGDIERDFPDHEKIFALGCGSILNVPVRRQGTVLGQVNLLHVAGHLRESHLSAVETMAEIVAPAFLSILNRG</sequence>